<dbReference type="EMBL" id="NKCI01000051">
    <property type="protein sequence ID" value="RSL61451.1"/>
    <property type="molecule type" value="Genomic_DNA"/>
</dbReference>
<reference evidence="2 3" key="1">
    <citation type="submission" date="2017-06" db="EMBL/GenBank/DDBJ databases">
        <title>Comparative genomic analysis of Ambrosia Fusariam Clade fungi.</title>
        <authorList>
            <person name="Stajich J.E."/>
            <person name="Carrillo J."/>
            <person name="Kijimoto T."/>
            <person name="Eskalen A."/>
            <person name="O'Donnell K."/>
            <person name="Kasson M."/>
        </authorList>
    </citation>
    <scope>NUCLEOTIDE SEQUENCE [LARGE SCALE GENOMIC DNA]</scope>
    <source>
        <strain evidence="2 3">NRRL62584</strain>
    </source>
</reference>
<dbReference type="Proteomes" id="UP000288168">
    <property type="component" value="Unassembled WGS sequence"/>
</dbReference>
<keyword evidence="1" id="KW-0812">Transmembrane</keyword>
<organism evidence="2 3">
    <name type="scientific">Fusarium duplospermum</name>
    <dbReference type="NCBI Taxonomy" id="1325734"/>
    <lineage>
        <taxon>Eukaryota</taxon>
        <taxon>Fungi</taxon>
        <taxon>Dikarya</taxon>
        <taxon>Ascomycota</taxon>
        <taxon>Pezizomycotina</taxon>
        <taxon>Sordariomycetes</taxon>
        <taxon>Hypocreomycetidae</taxon>
        <taxon>Hypocreales</taxon>
        <taxon>Nectriaceae</taxon>
        <taxon>Fusarium</taxon>
        <taxon>Fusarium solani species complex</taxon>
    </lineage>
</organism>
<feature type="transmembrane region" description="Helical" evidence="1">
    <location>
        <begin position="47"/>
        <end position="70"/>
    </location>
</feature>
<proteinExistence type="predicted"/>
<evidence type="ECO:0000313" key="2">
    <source>
        <dbReference type="EMBL" id="RSL61451.1"/>
    </source>
</evidence>
<gene>
    <name evidence="2" type="ORF">CEP54_006227</name>
</gene>
<comment type="caution">
    <text evidence="2">The sequence shown here is derived from an EMBL/GenBank/DDBJ whole genome shotgun (WGS) entry which is preliminary data.</text>
</comment>
<keyword evidence="1" id="KW-1133">Transmembrane helix</keyword>
<name>A0A428Q852_9HYPO</name>
<keyword evidence="3" id="KW-1185">Reference proteome</keyword>
<evidence type="ECO:0000313" key="3">
    <source>
        <dbReference type="Proteomes" id="UP000288168"/>
    </source>
</evidence>
<accession>A0A428Q852</accession>
<sequence>MELSQLTSSDGLFSFLDRLLGRADKLGVTPRQGQDPRALSSFAFKSLFFSLLLWFICLLCLSCASGYRYVPYL</sequence>
<keyword evidence="1" id="KW-0472">Membrane</keyword>
<protein>
    <submittedName>
        <fullName evidence="2">Uncharacterized protein</fullName>
    </submittedName>
</protein>
<evidence type="ECO:0000256" key="1">
    <source>
        <dbReference type="SAM" id="Phobius"/>
    </source>
</evidence>
<dbReference type="AlphaFoldDB" id="A0A428Q852"/>